<evidence type="ECO:0000256" key="1">
    <source>
        <dbReference type="SAM" id="Phobius"/>
    </source>
</evidence>
<keyword evidence="1" id="KW-0812">Transmembrane</keyword>
<proteinExistence type="predicted"/>
<feature type="transmembrane region" description="Helical" evidence="1">
    <location>
        <begin position="109"/>
        <end position="128"/>
    </location>
</feature>
<evidence type="ECO:0000259" key="2">
    <source>
        <dbReference type="Pfam" id="PF25231"/>
    </source>
</evidence>
<feature type="domain" description="DUF7847" evidence="2">
    <location>
        <begin position="4"/>
        <end position="236"/>
    </location>
</feature>
<dbReference type="Pfam" id="PF25231">
    <property type="entry name" value="DUF7847"/>
    <property type="match status" value="1"/>
</dbReference>
<evidence type="ECO:0000313" key="3">
    <source>
        <dbReference type="EMBL" id="SIR65463.1"/>
    </source>
</evidence>
<protein>
    <recommendedName>
        <fullName evidence="2">DUF7847 domain-containing protein</fullName>
    </recommendedName>
</protein>
<reference evidence="4" key="1">
    <citation type="submission" date="2017-01" db="EMBL/GenBank/DDBJ databases">
        <authorList>
            <person name="Varghese N."/>
            <person name="Submissions S."/>
        </authorList>
    </citation>
    <scope>NUCLEOTIDE SEQUENCE [LARGE SCALE GENOMIC DNA]</scope>
    <source>
        <strain evidence="4">CGMCC 1.7737</strain>
    </source>
</reference>
<accession>A0A1N7CPH4</accession>
<sequence length="258" mass="27408">MSINVTRILKQGYSRSIERNGLMLIGVIFVISILNGLLGIGIDQWIASQQFTPGEIQANPTLLIPPIAGGIVSLVLGIALLVVSIAAIRVFVSEETERLPREYFTRNMVWAALNLFVGVIVFGIIVALGFVALIIPGIFLLVALAFWTVYVAVEDQNFITAFRSSWGLTRGYRLSLLVLGVAVILLTALITLAFGVGDLASGSFAGDIVALVFAQAASAITTVFSTAVLATAYTELNAQDDEFGEAISEDTTAGRPAA</sequence>
<dbReference type="EMBL" id="FTNO01000003">
    <property type="protein sequence ID" value="SIR65463.1"/>
    <property type="molecule type" value="Genomic_DNA"/>
</dbReference>
<feature type="transmembrane region" description="Helical" evidence="1">
    <location>
        <begin position="208"/>
        <end position="233"/>
    </location>
</feature>
<feature type="transmembrane region" description="Helical" evidence="1">
    <location>
        <begin position="134"/>
        <end position="153"/>
    </location>
</feature>
<keyword evidence="1" id="KW-0472">Membrane</keyword>
<feature type="transmembrane region" description="Helical" evidence="1">
    <location>
        <begin position="21"/>
        <end position="42"/>
    </location>
</feature>
<dbReference type="OrthoDB" id="214834at2157"/>
<dbReference type="InterPro" id="IPR057169">
    <property type="entry name" value="DUF7847"/>
</dbReference>
<name>A0A1N7CPH4_9EURY</name>
<feature type="transmembrane region" description="Helical" evidence="1">
    <location>
        <begin position="174"/>
        <end position="196"/>
    </location>
</feature>
<keyword evidence="4" id="KW-1185">Reference proteome</keyword>
<evidence type="ECO:0000313" key="4">
    <source>
        <dbReference type="Proteomes" id="UP000186914"/>
    </source>
</evidence>
<dbReference type="Proteomes" id="UP000186914">
    <property type="component" value="Unassembled WGS sequence"/>
</dbReference>
<gene>
    <name evidence="3" type="ORF">SAMN05421858_3151</name>
</gene>
<feature type="transmembrane region" description="Helical" evidence="1">
    <location>
        <begin position="62"/>
        <end position="88"/>
    </location>
</feature>
<organism evidence="3 4">
    <name type="scientific">Haladaptatus litoreus</name>
    <dbReference type="NCBI Taxonomy" id="553468"/>
    <lineage>
        <taxon>Archaea</taxon>
        <taxon>Methanobacteriati</taxon>
        <taxon>Methanobacteriota</taxon>
        <taxon>Stenosarchaea group</taxon>
        <taxon>Halobacteria</taxon>
        <taxon>Halobacteriales</taxon>
        <taxon>Haladaptataceae</taxon>
        <taxon>Haladaptatus</taxon>
    </lineage>
</organism>
<dbReference type="RefSeq" id="WP_076431104.1">
    <property type="nucleotide sequence ID" value="NZ_FTNO01000003.1"/>
</dbReference>
<dbReference type="AlphaFoldDB" id="A0A1N7CPH4"/>
<keyword evidence="1" id="KW-1133">Transmembrane helix</keyword>